<feature type="region of interest" description="Disordered" evidence="6">
    <location>
        <begin position="461"/>
        <end position="484"/>
    </location>
</feature>
<sequence length="484" mass="53357">MSVEPSPHLDVAESIPSENTAEDDMLDPVPSVSSSLPPVVGIRSDHTYNSSASYEEIDLGDGWRKRLIQRFGMKTGKKYDVVIYSPEGRKFRTRQELASFCEMNDIDVDLSIFSVKPGDIPGQEDAEEDTEEQLVSEEVPGPAVVDDTSEPTVSNGGDVKSSSKEVKQKRKSVDSAKKTKTKGKESDKILPAESSSGDHTYIASGVSEDEELLPPGWKKRVVQRSGGKTIGRFDIYVYSPDGKKFRSKTEIAAFLDQNNITHITTDDFDYVKIKNKELAKYGFTNFKTSTPSEKKSAKKESVRKDKKQSEKVKVKKVSPTKKVSTPVGGSKLVIKMFSTPSPKLKNVKKNSAGGMKKTFSPFKATKKRKRSVSVEKSLDTLMFQLSLAPSEILAADVNDTIVDYLEDDDDIVHEYVDQNQSLELFDDKSTEGSGLDSSGNATATSIEDRLSDSEIYTSAISRLEKSEMNGDRGISPDSETDISM</sequence>
<dbReference type="Pfam" id="PF01429">
    <property type="entry name" value="MBD"/>
    <property type="match status" value="2"/>
</dbReference>
<keyword evidence="9" id="KW-1185">Reference proteome</keyword>
<dbReference type="SUPFAM" id="SSF54171">
    <property type="entry name" value="DNA-binding domain"/>
    <property type="match status" value="2"/>
</dbReference>
<evidence type="ECO:0000313" key="8">
    <source>
        <dbReference type="EMBL" id="ESO84368.1"/>
    </source>
</evidence>
<feature type="compositionally biased region" description="Acidic residues" evidence="6">
    <location>
        <begin position="122"/>
        <end position="135"/>
    </location>
</feature>
<dbReference type="CDD" id="cd00122">
    <property type="entry name" value="MBD"/>
    <property type="match status" value="1"/>
</dbReference>
<accession>V3Z1H3</accession>
<dbReference type="Proteomes" id="UP000030746">
    <property type="component" value="Unassembled WGS sequence"/>
</dbReference>
<keyword evidence="5" id="KW-0539">Nucleus</keyword>
<comment type="subcellular location">
    <subcellularLocation>
        <location evidence="1">Nucleus</location>
    </subcellularLocation>
</comment>
<keyword evidence="4" id="KW-0804">Transcription</keyword>
<evidence type="ECO:0000256" key="2">
    <source>
        <dbReference type="ARBA" id="ARBA00023015"/>
    </source>
</evidence>
<dbReference type="HOGENOM" id="CLU_564514_0_0_1"/>
<feature type="region of interest" description="Disordered" evidence="6">
    <location>
        <begin position="1"/>
        <end position="42"/>
    </location>
</feature>
<dbReference type="OrthoDB" id="10265068at2759"/>
<organism evidence="8 9">
    <name type="scientific">Lottia gigantea</name>
    <name type="common">Giant owl limpet</name>
    <dbReference type="NCBI Taxonomy" id="225164"/>
    <lineage>
        <taxon>Eukaryota</taxon>
        <taxon>Metazoa</taxon>
        <taxon>Spiralia</taxon>
        <taxon>Lophotrochozoa</taxon>
        <taxon>Mollusca</taxon>
        <taxon>Gastropoda</taxon>
        <taxon>Patellogastropoda</taxon>
        <taxon>Lottioidea</taxon>
        <taxon>Lottiidae</taxon>
        <taxon>Lottia</taxon>
    </lineage>
</organism>
<dbReference type="AlphaFoldDB" id="V3Z1H3"/>
<dbReference type="GO" id="GO:0003677">
    <property type="term" value="F:DNA binding"/>
    <property type="evidence" value="ECO:0007669"/>
    <property type="project" value="UniProtKB-KW"/>
</dbReference>
<dbReference type="Gene3D" id="3.30.890.10">
    <property type="entry name" value="Methyl-cpg-binding Protein 2, Chain A"/>
    <property type="match status" value="2"/>
</dbReference>
<gene>
    <name evidence="8" type="ORF">LOTGIDRAFT_236322</name>
</gene>
<dbReference type="EMBL" id="KB203534">
    <property type="protein sequence ID" value="ESO84368.1"/>
    <property type="molecule type" value="Genomic_DNA"/>
</dbReference>
<dbReference type="InterPro" id="IPR016177">
    <property type="entry name" value="DNA-bd_dom_sf"/>
</dbReference>
<evidence type="ECO:0000313" key="9">
    <source>
        <dbReference type="Proteomes" id="UP000030746"/>
    </source>
</evidence>
<keyword evidence="3" id="KW-0238">DNA-binding</keyword>
<dbReference type="SMART" id="SM00391">
    <property type="entry name" value="MBD"/>
    <property type="match status" value="2"/>
</dbReference>
<reference evidence="8 9" key="1">
    <citation type="journal article" date="2013" name="Nature">
        <title>Insights into bilaterian evolution from three spiralian genomes.</title>
        <authorList>
            <person name="Simakov O."/>
            <person name="Marletaz F."/>
            <person name="Cho S.J."/>
            <person name="Edsinger-Gonzales E."/>
            <person name="Havlak P."/>
            <person name="Hellsten U."/>
            <person name="Kuo D.H."/>
            <person name="Larsson T."/>
            <person name="Lv J."/>
            <person name="Arendt D."/>
            <person name="Savage R."/>
            <person name="Osoegawa K."/>
            <person name="de Jong P."/>
            <person name="Grimwood J."/>
            <person name="Chapman J.A."/>
            <person name="Shapiro H."/>
            <person name="Aerts A."/>
            <person name="Otillar R.P."/>
            <person name="Terry A.Y."/>
            <person name="Boore J.L."/>
            <person name="Grigoriev I.V."/>
            <person name="Lindberg D.R."/>
            <person name="Seaver E.C."/>
            <person name="Weisblat D.A."/>
            <person name="Putnam N.H."/>
            <person name="Rokhsar D.S."/>
        </authorList>
    </citation>
    <scope>NUCLEOTIDE SEQUENCE [LARGE SCALE GENOMIC DNA]</scope>
</reference>
<feature type="compositionally biased region" description="Polar residues" evidence="6">
    <location>
        <begin position="431"/>
        <end position="445"/>
    </location>
</feature>
<evidence type="ECO:0000256" key="1">
    <source>
        <dbReference type="ARBA" id="ARBA00004123"/>
    </source>
</evidence>
<protein>
    <recommendedName>
        <fullName evidence="7">MBD domain-containing protein</fullName>
    </recommendedName>
</protein>
<dbReference type="OMA" id="VSPICKI"/>
<dbReference type="PROSITE" id="PS50982">
    <property type="entry name" value="MBD"/>
    <property type="match status" value="2"/>
</dbReference>
<feature type="compositionally biased region" description="Basic and acidic residues" evidence="6">
    <location>
        <begin position="292"/>
        <end position="312"/>
    </location>
</feature>
<evidence type="ECO:0000256" key="4">
    <source>
        <dbReference type="ARBA" id="ARBA00023163"/>
    </source>
</evidence>
<feature type="compositionally biased region" description="Basic and acidic residues" evidence="6">
    <location>
        <begin position="161"/>
        <end position="190"/>
    </location>
</feature>
<dbReference type="CTD" id="20250116"/>
<feature type="domain" description="MBD" evidence="7">
    <location>
        <begin position="203"/>
        <end position="275"/>
    </location>
</feature>
<dbReference type="PANTHER" id="PTHR12396">
    <property type="entry name" value="METHYL-CPG BINDING PROTEIN, MBD"/>
    <property type="match status" value="1"/>
</dbReference>
<dbReference type="KEGG" id="lgi:LOTGIDRAFT_236322"/>
<evidence type="ECO:0000259" key="7">
    <source>
        <dbReference type="PROSITE" id="PS50982"/>
    </source>
</evidence>
<feature type="domain" description="MBD" evidence="7">
    <location>
        <begin position="49"/>
        <end position="120"/>
    </location>
</feature>
<dbReference type="InterPro" id="IPR001739">
    <property type="entry name" value="Methyl_CpG_DNA-bd"/>
</dbReference>
<feature type="non-terminal residue" evidence="8">
    <location>
        <position position="484"/>
    </location>
</feature>
<name>V3Z1H3_LOTGI</name>
<evidence type="ECO:0000256" key="6">
    <source>
        <dbReference type="SAM" id="MobiDB-lite"/>
    </source>
</evidence>
<dbReference type="STRING" id="225164.V3Z1H3"/>
<proteinExistence type="predicted"/>
<feature type="region of interest" description="Disordered" evidence="6">
    <location>
        <begin position="289"/>
        <end position="323"/>
    </location>
</feature>
<feature type="region of interest" description="Disordered" evidence="6">
    <location>
        <begin position="116"/>
        <end position="199"/>
    </location>
</feature>
<dbReference type="RefSeq" id="XP_009064974.1">
    <property type="nucleotide sequence ID" value="XM_009066726.1"/>
</dbReference>
<dbReference type="GeneID" id="20250116"/>
<evidence type="ECO:0000256" key="3">
    <source>
        <dbReference type="ARBA" id="ARBA00023125"/>
    </source>
</evidence>
<feature type="region of interest" description="Disordered" evidence="6">
    <location>
        <begin position="426"/>
        <end position="448"/>
    </location>
</feature>
<feature type="compositionally biased region" description="Low complexity" evidence="6">
    <location>
        <begin position="28"/>
        <end position="40"/>
    </location>
</feature>
<keyword evidence="2" id="KW-0805">Transcription regulation</keyword>
<dbReference type="GO" id="GO:0005654">
    <property type="term" value="C:nucleoplasm"/>
    <property type="evidence" value="ECO:0007669"/>
    <property type="project" value="UniProtKB-ARBA"/>
</dbReference>
<evidence type="ECO:0000256" key="5">
    <source>
        <dbReference type="ARBA" id="ARBA00023242"/>
    </source>
</evidence>